<dbReference type="Pfam" id="PF24479">
    <property type="entry name" value="PSI_PlexinA-B"/>
    <property type="match status" value="1"/>
</dbReference>
<dbReference type="Pfam" id="PF08337">
    <property type="entry name" value="Plexin_cytopl"/>
    <property type="match status" value="1"/>
</dbReference>
<dbReference type="InterPro" id="IPR014756">
    <property type="entry name" value="Ig_E-set"/>
</dbReference>
<dbReference type="Pfam" id="PF01833">
    <property type="entry name" value="TIG"/>
    <property type="match status" value="4"/>
</dbReference>
<dbReference type="SMART" id="SM00429">
    <property type="entry name" value="IPT"/>
    <property type="match status" value="4"/>
</dbReference>
<keyword evidence="6" id="KW-0677">Repeat</keyword>
<evidence type="ECO:0000256" key="3">
    <source>
        <dbReference type="ARBA" id="ARBA00022475"/>
    </source>
</evidence>
<evidence type="ECO:0000256" key="10">
    <source>
        <dbReference type="ARBA" id="ARBA00023180"/>
    </source>
</evidence>
<dbReference type="CDD" id="cd01179">
    <property type="entry name" value="IPT_plexin_repeat2"/>
    <property type="match status" value="1"/>
</dbReference>
<dbReference type="FunFam" id="3.30.1680.10:FF:000032">
    <property type="entry name" value="Plexin A2"/>
    <property type="match status" value="1"/>
</dbReference>
<dbReference type="GO" id="GO:0017154">
    <property type="term" value="F:semaphorin receptor activity"/>
    <property type="evidence" value="ECO:0007669"/>
    <property type="project" value="InterPro"/>
</dbReference>
<dbReference type="InterPro" id="IPR046800">
    <property type="entry name" value="Plexin_RBD"/>
</dbReference>
<dbReference type="PANTHER" id="PTHR22625">
    <property type="entry name" value="PLEXIN"/>
    <property type="match status" value="1"/>
</dbReference>
<feature type="domain" description="IPT/TIG" evidence="13">
    <location>
        <begin position="455"/>
        <end position="549"/>
    </location>
</feature>
<dbReference type="FunFam" id="2.60.40.10:FF:000339">
    <property type="entry name" value="Plexin A2"/>
    <property type="match status" value="1"/>
</dbReference>
<name>A0A674IYF0_9SAUR</name>
<dbReference type="InterPro" id="IPR008936">
    <property type="entry name" value="Rho_GTPase_activation_prot"/>
</dbReference>
<dbReference type="InterPro" id="IPR041019">
    <property type="entry name" value="TIG1_plexin"/>
</dbReference>
<keyword evidence="8" id="KW-0472">Membrane</keyword>
<dbReference type="FunFam" id="2.60.40.10:FF:000071">
    <property type="entry name" value="Plexin A2"/>
    <property type="match status" value="1"/>
</dbReference>
<dbReference type="InterPro" id="IPR016201">
    <property type="entry name" value="PSI"/>
</dbReference>
<dbReference type="InterPro" id="IPR015943">
    <property type="entry name" value="WD40/YVTN_repeat-like_dom_sf"/>
</dbReference>
<dbReference type="InterPro" id="IPR036352">
    <property type="entry name" value="Semap_dom_sf"/>
</dbReference>
<dbReference type="Pfam" id="PF17960">
    <property type="entry name" value="TIG_plexin"/>
    <property type="match status" value="1"/>
</dbReference>
<keyword evidence="7" id="KW-1133">Transmembrane helix</keyword>
<comment type="similarity">
    <text evidence="2">Belongs to the plexin family.</text>
</comment>
<keyword evidence="15" id="KW-1185">Reference proteome</keyword>
<dbReference type="FunFam" id="3.10.20.90:FF:000018">
    <property type="entry name" value="Plexin A2"/>
    <property type="match status" value="1"/>
</dbReference>
<dbReference type="Pfam" id="PF01437">
    <property type="entry name" value="PSI"/>
    <property type="match status" value="2"/>
</dbReference>
<evidence type="ECO:0000256" key="2">
    <source>
        <dbReference type="ARBA" id="ARBA00010297"/>
    </source>
</evidence>
<dbReference type="GO" id="GO:0007411">
    <property type="term" value="P:axon guidance"/>
    <property type="evidence" value="ECO:0007669"/>
    <property type="project" value="UniProtKB-ARBA"/>
</dbReference>
<gene>
    <name evidence="14" type="primary">PLXNA4</name>
</gene>
<dbReference type="Proteomes" id="UP000472274">
    <property type="component" value="Unplaced"/>
</dbReference>
<keyword evidence="10" id="KW-0325">Glycoprotein</keyword>
<evidence type="ECO:0000256" key="7">
    <source>
        <dbReference type="ARBA" id="ARBA00022989"/>
    </source>
</evidence>
<feature type="domain" description="IPT/TIG" evidence="13">
    <location>
        <begin position="558"/>
        <end position="643"/>
    </location>
</feature>
<dbReference type="CDD" id="cd00603">
    <property type="entry name" value="IPT_PCSR"/>
    <property type="match status" value="1"/>
</dbReference>
<dbReference type="GO" id="GO:0030334">
    <property type="term" value="P:regulation of cell migration"/>
    <property type="evidence" value="ECO:0007669"/>
    <property type="project" value="TreeGrafter"/>
</dbReference>
<evidence type="ECO:0000256" key="5">
    <source>
        <dbReference type="ARBA" id="ARBA00022729"/>
    </source>
</evidence>
<dbReference type="Pfam" id="PF18020">
    <property type="entry name" value="TIG_2"/>
    <property type="match status" value="1"/>
</dbReference>
<dbReference type="PANTHER" id="PTHR22625:SF34">
    <property type="entry name" value="PLEXIN-A4"/>
    <property type="match status" value="1"/>
</dbReference>
<evidence type="ECO:0000259" key="12">
    <source>
        <dbReference type="SMART" id="SM00423"/>
    </source>
</evidence>
<evidence type="ECO:0000256" key="8">
    <source>
        <dbReference type="ARBA" id="ARBA00023136"/>
    </source>
</evidence>
<dbReference type="Pfam" id="PF20170">
    <property type="entry name" value="Plexin_RBD"/>
    <property type="match status" value="1"/>
</dbReference>
<dbReference type="FunFam" id="2.60.40.10:FF:000329">
    <property type="entry name" value="Plexin A4"/>
    <property type="match status" value="1"/>
</dbReference>
<dbReference type="FunFam" id="1.10.506.10:FF:000005">
    <property type="entry name" value="Plexin A1"/>
    <property type="match status" value="1"/>
</dbReference>
<keyword evidence="3" id="KW-1003">Cell membrane</keyword>
<feature type="domain" description="PSI" evidence="12">
    <location>
        <begin position="401"/>
        <end position="454"/>
    </location>
</feature>
<evidence type="ECO:0000256" key="9">
    <source>
        <dbReference type="ARBA" id="ARBA00023157"/>
    </source>
</evidence>
<evidence type="ECO:0000256" key="4">
    <source>
        <dbReference type="ARBA" id="ARBA00022692"/>
    </source>
</evidence>
<dbReference type="SUPFAM" id="SSF101912">
    <property type="entry name" value="Sema domain"/>
    <property type="match status" value="1"/>
</dbReference>
<dbReference type="Ensembl" id="ENSTMTT00000012754.1">
    <property type="protein sequence ID" value="ENSTMTP00000012324.1"/>
    <property type="gene ID" value="ENSTMTG00000006446.1"/>
</dbReference>
<dbReference type="SUPFAM" id="SSF48350">
    <property type="entry name" value="GTPase activation domain, GAP"/>
    <property type="match status" value="1"/>
</dbReference>
<proteinExistence type="inferred from homology"/>
<protein>
    <recommendedName>
        <fullName evidence="11">Plexin-A4</fullName>
    </recommendedName>
</protein>
<dbReference type="InterPro" id="IPR031148">
    <property type="entry name" value="Plexin"/>
</dbReference>
<dbReference type="InterPro" id="IPR013783">
    <property type="entry name" value="Ig-like_fold"/>
</dbReference>
<dbReference type="Gene3D" id="3.10.20.90">
    <property type="entry name" value="Phosphatidylinositol 3-kinase Catalytic Subunit, Chain A, domain 1"/>
    <property type="match status" value="1"/>
</dbReference>
<dbReference type="InterPro" id="IPR013548">
    <property type="entry name" value="Plexin_cytoplasmic_RasGAP_dom"/>
</dbReference>
<reference evidence="14" key="2">
    <citation type="submission" date="2025-09" db="UniProtKB">
        <authorList>
            <consortium name="Ensembl"/>
        </authorList>
    </citation>
    <scope>IDENTIFICATION</scope>
</reference>
<dbReference type="Gene3D" id="2.60.40.10">
    <property type="entry name" value="Immunoglobulins"/>
    <property type="match status" value="5"/>
</dbReference>
<evidence type="ECO:0000313" key="14">
    <source>
        <dbReference type="Ensembl" id="ENSTMTP00000012324.1"/>
    </source>
</evidence>
<evidence type="ECO:0000256" key="1">
    <source>
        <dbReference type="ARBA" id="ARBA00004251"/>
    </source>
</evidence>
<feature type="domain" description="IPT/TIG" evidence="13">
    <location>
        <begin position="645"/>
        <end position="745"/>
    </location>
</feature>
<dbReference type="GeneTree" id="ENSGT01050000244850"/>
<reference evidence="14" key="1">
    <citation type="submission" date="2025-08" db="UniProtKB">
        <authorList>
            <consortium name="Ensembl"/>
        </authorList>
    </citation>
    <scope>IDENTIFICATION</scope>
</reference>
<evidence type="ECO:0000256" key="6">
    <source>
        <dbReference type="ARBA" id="ARBA00022737"/>
    </source>
</evidence>
<dbReference type="InterPro" id="IPR002909">
    <property type="entry name" value="IPT_dom"/>
</dbReference>
<dbReference type="CDD" id="cd01180">
    <property type="entry name" value="IPT_plexin_repeat1"/>
    <property type="match status" value="1"/>
</dbReference>
<dbReference type="SMART" id="SM00423">
    <property type="entry name" value="PSI"/>
    <property type="match status" value="3"/>
</dbReference>
<sequence>KALFYLYLCSSMQAPQLGTLLAPSISLWLRMQGTRLAMFGLKGRHSCSLSPFVLALQIRVDGPTNSALEYEIVQVVDTGPILRDMVFSMDHEHLYIMSEKQLTRVPVESCGQYKTCSTCLGSGDPHCGWCVLHNTCTRKERCERSSEPRRFASEMKQCVRLTVHPNNISVSQYNVLLVLETYNVPELSAGVNCTFEDLSEMDGLVVGNQIQCISPAAKESGFPLRLTWNGNELQLKSKETGMTFASTSFVFYNCSVHNSCLSCVESPYRCHWCKYRHVCTHDPRSCSFQEGRVKLPEDCPQLLQADKILVPVEVIKPITLKAKNLPQPQSGQRGYECILTIQGNEQRVPALRFNSSSVQCQNTSYSYEGMEINSLPVELTVVWNGNFNIDNPAQNKVHLYKCGAMRDSCGLCLKADPDFECGWCEGQNQCTLKHHCPIQENQWLELSGTKGKCTNPRITDIIPVTGPREGGTKVTIRGENLGLEFRDIASHVKVAGVECKPLVEGYIPAEQIVCEMGEAKPSQHAGFVEICVAECKPEFMARSSQLYYFMVSPITEHPLGSEGTKPKRGPVSGGTQVTITGTNLNAGSNVVVTFGRQPCLFYRRSTKHIVCNTTASDDGFDKVKVSVRVDKAKIHQELQFEYMEDPTILRIEPEWSIISGNTPIAVWGTHLDLIQNPQIRAKHGGKEHVNICEVQNATEMTCQAPALPVDPNHQSELTERPEEFGFILDNVQSLLILNKTNFTYYPNPVFEAFNPSGILELKPGTPIILKGKNLIPPVTAGNAKLNYTVLIGEKPCVVTVSDVQLLCESPNLIGRHKVMVSQALMGNPERMGTTENSGILWNLDPIIVVTRNLGDPLQKRVPSLGQLSVQGSELMICGIGLYPVSLPRVSVQECAGEPLFSLFCAIKQQMEKGPIDSITGEARYSLSEDKLIRQQIDYKTLVLSCVNPDNVNSPEIPVKILNCDTITQVKEKILDAIFKNVPCSHRPKAADMDLEWRQVSGARMILQDEDITTKIENDWKRLNTLAHYQVPDGSVVALVSKQVTAYNAVNNSTVSRTSASKYENMIRYTGSPDSLRSRTPMITPDLESGVKMWHLVKNHEHGDQKEGDRGSKMVSEIYLTRLLATKGTLQKFVDDLFETIFSTAHRGSALPLAIKYMFDFLDEQADKHNIHDPHVRHTWKSNCLPLRFWVNMIKNPQFVFDIHKNSITDACLSVVAQTFMDSCSTSEHRLGKDSPSNKLLYAKDIPSYKNWVERYYSDIGKMPAISDQDMNAYLAEQSRMHMNEFNTMSALSEIYSYVGKYSEEILGALDQDDQAGKQKLAYKLEQVITLMSIDS</sequence>
<keyword evidence="4" id="KW-0812">Transmembrane</keyword>
<dbReference type="CDD" id="cd01181">
    <property type="entry name" value="IPT_plexin_repeat3"/>
    <property type="match status" value="1"/>
</dbReference>
<dbReference type="GO" id="GO:0005886">
    <property type="term" value="C:plasma membrane"/>
    <property type="evidence" value="ECO:0007669"/>
    <property type="project" value="UniProtKB-SubCell"/>
</dbReference>
<evidence type="ECO:0000256" key="11">
    <source>
        <dbReference type="ARBA" id="ARBA00070717"/>
    </source>
</evidence>
<dbReference type="FunFam" id="2.60.40.10:FF:000123">
    <property type="entry name" value="Plexin A1"/>
    <property type="match status" value="1"/>
</dbReference>
<keyword evidence="9" id="KW-1015">Disulfide bond</keyword>
<keyword evidence="5" id="KW-0732">Signal</keyword>
<dbReference type="InterPro" id="IPR041362">
    <property type="entry name" value="TIG2_plexin"/>
</dbReference>
<dbReference type="Gene3D" id="2.130.10.10">
    <property type="entry name" value="YVTN repeat-like/Quinoprotein amine dehydrogenase"/>
    <property type="match status" value="1"/>
</dbReference>
<feature type="domain" description="PSI" evidence="12">
    <location>
        <begin position="253"/>
        <end position="300"/>
    </location>
</feature>
<feature type="domain" description="IPT/TIG" evidence="13">
    <location>
        <begin position="747"/>
        <end position="843"/>
    </location>
</feature>
<dbReference type="GO" id="GO:0002116">
    <property type="term" value="C:semaphorin receptor complex"/>
    <property type="evidence" value="ECO:0007669"/>
    <property type="project" value="TreeGrafter"/>
</dbReference>
<accession>A0A674IYF0</accession>
<dbReference type="SUPFAM" id="SSF81296">
    <property type="entry name" value="E set domains"/>
    <property type="match status" value="4"/>
</dbReference>
<dbReference type="SUPFAM" id="SSF103575">
    <property type="entry name" value="Plexin repeat"/>
    <property type="match status" value="2"/>
</dbReference>
<comment type="subcellular location">
    <subcellularLocation>
        <location evidence="1">Cell membrane</location>
        <topology evidence="1">Single-pass type I membrane protein</topology>
    </subcellularLocation>
</comment>
<dbReference type="Gene3D" id="1.10.506.10">
    <property type="entry name" value="GTPase Activation - p120gap, domain 1"/>
    <property type="match status" value="2"/>
</dbReference>
<feature type="domain" description="PSI" evidence="12">
    <location>
        <begin position="109"/>
        <end position="159"/>
    </location>
</feature>
<evidence type="ECO:0000259" key="13">
    <source>
        <dbReference type="SMART" id="SM00429"/>
    </source>
</evidence>
<organism evidence="14 15">
    <name type="scientific">Terrapene triunguis</name>
    <name type="common">Three-toed box turtle</name>
    <dbReference type="NCBI Taxonomy" id="2587831"/>
    <lineage>
        <taxon>Eukaryota</taxon>
        <taxon>Metazoa</taxon>
        <taxon>Chordata</taxon>
        <taxon>Craniata</taxon>
        <taxon>Vertebrata</taxon>
        <taxon>Euteleostomi</taxon>
        <taxon>Archelosauria</taxon>
        <taxon>Testudinata</taxon>
        <taxon>Testudines</taxon>
        <taxon>Cryptodira</taxon>
        <taxon>Durocryptodira</taxon>
        <taxon>Testudinoidea</taxon>
        <taxon>Emydidae</taxon>
        <taxon>Terrapene</taxon>
    </lineage>
</organism>
<dbReference type="InterPro" id="IPR002165">
    <property type="entry name" value="Plexin_repeat"/>
</dbReference>
<evidence type="ECO:0000313" key="15">
    <source>
        <dbReference type="Proteomes" id="UP000472274"/>
    </source>
</evidence>